<keyword evidence="2" id="KW-0732">Signal</keyword>
<dbReference type="InterPro" id="IPR057230">
    <property type="entry name" value="DUF7908"/>
</dbReference>
<feature type="region of interest" description="Disordered" evidence="1">
    <location>
        <begin position="306"/>
        <end position="360"/>
    </location>
</feature>
<dbReference type="EMBL" id="JAAOAN010000595">
    <property type="protein sequence ID" value="KAF5702942.1"/>
    <property type="molecule type" value="Genomic_DNA"/>
</dbReference>
<sequence>MKSQILIWTLLGIRGVLAEAEYGKMYMETQCITYLSTFLVPVSSPGQSSGKLTGTSSLQVVAENSSVALIQTDSQSALGTLITLGTAEVSTSSGFEFSSVGNQLSGVGSSSETPITTEESPSTSSVVLESTFSTASLTSTSIIEPPGRIVIFLIREPTPNAQKRSFNRRQNTDEGFVGDGNPDSCTDAESFNLAQEQLFIEGVPFFYNGQDFTELTAGPVPPVGAVTRIFGTSSRLLEIRNPDIPDGAGFCLASDGTVYVTFTNGPAGYVPIVLKVYDERQCQNGRLVGLDTTTSAAETITSTIEATNSGNSTNDRGSTMVAITTKTTTKDTSLAESSYESARESSSISQDQSVAPISETTTSAKASTAAASSASTSFSLTNGITTSDASTEFTVSSPVPRESSTEGVSLSTAPTLTSAVDTSIGTAESTSIKPASSETSEADTTRSEDSTSSVEPETSTIERTTAASNSEATTVQTETSIESTTSETSTTEFTTLETFTSDFSASETLTTEFTTLEASTSDFSTSETSTTKFTTLETFTSDSSTLETSALQSTSSQSTSLESTTDLPSITIAQTTSNSPTDTTLSAAPTSTGECEALSDPYTASNGDRFDLSCSRNLASFNGGGSEQADLVDCLEDCSTDPSCEGVQYTKANQNCVFLSQKVGTVPNNAYDVAFRA</sequence>
<feature type="domain" description="DUF7908" evidence="4">
    <location>
        <begin position="162"/>
        <end position="278"/>
    </location>
</feature>
<dbReference type="OrthoDB" id="3563678at2759"/>
<evidence type="ECO:0000256" key="2">
    <source>
        <dbReference type="SAM" id="SignalP"/>
    </source>
</evidence>
<feature type="compositionally biased region" description="Polar residues" evidence="1">
    <location>
        <begin position="566"/>
        <end position="593"/>
    </location>
</feature>
<evidence type="ECO:0000256" key="1">
    <source>
        <dbReference type="SAM" id="MobiDB-lite"/>
    </source>
</evidence>
<feature type="signal peptide" evidence="2">
    <location>
        <begin position="1"/>
        <end position="18"/>
    </location>
</feature>
<feature type="region of interest" description="Disordered" evidence="1">
    <location>
        <begin position="550"/>
        <end position="593"/>
    </location>
</feature>
<name>A0A8H6D505_9HYPO</name>
<gene>
    <name evidence="5" type="ORF">FMUND_13255</name>
</gene>
<evidence type="ECO:0000259" key="4">
    <source>
        <dbReference type="Pfam" id="PF25485"/>
    </source>
</evidence>
<feature type="compositionally biased region" description="Polar residues" evidence="1">
    <location>
        <begin position="450"/>
        <end position="472"/>
    </location>
</feature>
<dbReference type="Proteomes" id="UP000544331">
    <property type="component" value="Unassembled WGS sequence"/>
</dbReference>
<evidence type="ECO:0000313" key="5">
    <source>
        <dbReference type="EMBL" id="KAF5702942.1"/>
    </source>
</evidence>
<dbReference type="InterPro" id="IPR003609">
    <property type="entry name" value="Pan_app"/>
</dbReference>
<evidence type="ECO:0000313" key="6">
    <source>
        <dbReference type="Proteomes" id="UP000544331"/>
    </source>
</evidence>
<feature type="compositionally biased region" description="Low complexity" evidence="1">
    <location>
        <begin position="324"/>
        <end position="360"/>
    </location>
</feature>
<keyword evidence="6" id="KW-1185">Reference proteome</keyword>
<feature type="compositionally biased region" description="Polar residues" evidence="1">
    <location>
        <begin position="308"/>
        <end position="317"/>
    </location>
</feature>
<feature type="region of interest" description="Disordered" evidence="1">
    <location>
        <begin position="390"/>
        <end position="492"/>
    </location>
</feature>
<protein>
    <recommendedName>
        <fullName evidence="7">Apple domain-containing protein</fullName>
    </recommendedName>
</protein>
<feature type="domain" description="Apple" evidence="3">
    <location>
        <begin position="630"/>
        <end position="667"/>
    </location>
</feature>
<feature type="compositionally biased region" description="Low complexity" evidence="1">
    <location>
        <begin position="473"/>
        <end position="492"/>
    </location>
</feature>
<feature type="compositionally biased region" description="Low complexity" evidence="1">
    <location>
        <begin position="550"/>
        <end position="565"/>
    </location>
</feature>
<dbReference type="Pfam" id="PF25485">
    <property type="entry name" value="DUF7908"/>
    <property type="match status" value="1"/>
</dbReference>
<dbReference type="Pfam" id="PF00024">
    <property type="entry name" value="PAN_1"/>
    <property type="match status" value="1"/>
</dbReference>
<evidence type="ECO:0008006" key="7">
    <source>
        <dbReference type="Google" id="ProtNLM"/>
    </source>
</evidence>
<dbReference type="AlphaFoldDB" id="A0A8H6D505"/>
<accession>A0A8H6D505</accession>
<feature type="compositionally biased region" description="Polar residues" evidence="1">
    <location>
        <begin position="405"/>
        <end position="439"/>
    </location>
</feature>
<reference evidence="5 6" key="1">
    <citation type="submission" date="2020-05" db="EMBL/GenBank/DDBJ databases">
        <title>Identification and distribution of gene clusters putatively required for synthesis of sphingolipid metabolism inhibitors in phylogenetically diverse species of the filamentous fungus Fusarium.</title>
        <authorList>
            <person name="Kim H.-S."/>
            <person name="Busman M."/>
            <person name="Brown D.W."/>
            <person name="Divon H."/>
            <person name="Uhlig S."/>
            <person name="Proctor R.H."/>
        </authorList>
    </citation>
    <scope>NUCLEOTIDE SEQUENCE [LARGE SCALE GENOMIC DNA]</scope>
    <source>
        <strain evidence="5 6">NRRL 66235</strain>
    </source>
</reference>
<comment type="caution">
    <text evidence="5">The sequence shown here is derived from an EMBL/GenBank/DDBJ whole genome shotgun (WGS) entry which is preliminary data.</text>
</comment>
<evidence type="ECO:0000259" key="3">
    <source>
        <dbReference type="Pfam" id="PF00024"/>
    </source>
</evidence>
<feature type="chain" id="PRO_5034348832" description="Apple domain-containing protein" evidence="2">
    <location>
        <begin position="19"/>
        <end position="677"/>
    </location>
</feature>
<organism evidence="5 6">
    <name type="scientific">Fusarium mundagurra</name>
    <dbReference type="NCBI Taxonomy" id="1567541"/>
    <lineage>
        <taxon>Eukaryota</taxon>
        <taxon>Fungi</taxon>
        <taxon>Dikarya</taxon>
        <taxon>Ascomycota</taxon>
        <taxon>Pezizomycotina</taxon>
        <taxon>Sordariomycetes</taxon>
        <taxon>Hypocreomycetidae</taxon>
        <taxon>Hypocreales</taxon>
        <taxon>Nectriaceae</taxon>
        <taxon>Fusarium</taxon>
        <taxon>Fusarium fujikuroi species complex</taxon>
    </lineage>
</organism>
<proteinExistence type="predicted"/>